<proteinExistence type="predicted"/>
<sequence length="88" mass="9763">MCYTPPTGLAMTYYTFEIVVEKEAEDEGYMAYSPTLPGCFSNGKTIEAAKRNIREAIQQHLQSLLATGQSIPQNEKLVHVEELTVAVP</sequence>
<dbReference type="InParanoid" id="A0A330LHB8"/>
<dbReference type="SUPFAM" id="SSF143100">
    <property type="entry name" value="TTHA1013/TTHA0281-like"/>
    <property type="match status" value="1"/>
</dbReference>
<evidence type="ECO:0000313" key="3">
    <source>
        <dbReference type="Proteomes" id="UP000248168"/>
    </source>
</evidence>
<dbReference type="Pfam" id="PF15919">
    <property type="entry name" value="HicB_lk_antitox"/>
    <property type="match status" value="1"/>
</dbReference>
<dbReference type="InterPro" id="IPR031807">
    <property type="entry name" value="HicB-like"/>
</dbReference>
<dbReference type="InterPro" id="IPR051404">
    <property type="entry name" value="TA_system_antitoxin"/>
</dbReference>
<keyword evidence="3" id="KW-1185">Reference proteome</keyword>
<dbReference type="Gene3D" id="3.30.160.250">
    <property type="match status" value="1"/>
</dbReference>
<dbReference type="PANTHER" id="PTHR34504">
    <property type="entry name" value="ANTITOXIN HICB"/>
    <property type="match status" value="1"/>
</dbReference>
<gene>
    <name evidence="2" type="ORF">NITLEN_70153</name>
</gene>
<feature type="domain" description="HicB-like antitoxin of toxin-antitoxin system" evidence="1">
    <location>
        <begin position="16"/>
        <end position="79"/>
    </location>
</feature>
<dbReference type="AlphaFoldDB" id="A0A330LHB8"/>
<organism evidence="2 3">
    <name type="scientific">Nitrospira lenta</name>
    <dbReference type="NCBI Taxonomy" id="1436998"/>
    <lineage>
        <taxon>Bacteria</taxon>
        <taxon>Pseudomonadati</taxon>
        <taxon>Nitrospirota</taxon>
        <taxon>Nitrospiria</taxon>
        <taxon>Nitrospirales</taxon>
        <taxon>Nitrospiraceae</taxon>
        <taxon>Nitrospira</taxon>
    </lineage>
</organism>
<evidence type="ECO:0000313" key="2">
    <source>
        <dbReference type="EMBL" id="SPP66563.1"/>
    </source>
</evidence>
<dbReference type="InterPro" id="IPR035069">
    <property type="entry name" value="TTHA1013/TTHA0281-like"/>
</dbReference>
<reference evidence="3" key="1">
    <citation type="submission" date="2018-04" db="EMBL/GenBank/DDBJ databases">
        <authorList>
            <person name="Lucker S."/>
            <person name="Sakoula D."/>
        </authorList>
    </citation>
    <scope>NUCLEOTIDE SEQUENCE [LARGE SCALE GENOMIC DNA]</scope>
</reference>
<dbReference type="EMBL" id="OUNR01000020">
    <property type="protein sequence ID" value="SPP66563.1"/>
    <property type="molecule type" value="Genomic_DNA"/>
</dbReference>
<protein>
    <recommendedName>
        <fullName evidence="1">HicB-like antitoxin of toxin-antitoxin system domain-containing protein</fullName>
    </recommendedName>
</protein>
<accession>A0A330LHB8</accession>
<dbReference type="Proteomes" id="UP000248168">
    <property type="component" value="Unassembled WGS sequence"/>
</dbReference>
<dbReference type="PANTHER" id="PTHR34504:SF2">
    <property type="entry name" value="UPF0150 PROTEIN SSL0259"/>
    <property type="match status" value="1"/>
</dbReference>
<evidence type="ECO:0000259" key="1">
    <source>
        <dbReference type="Pfam" id="PF15919"/>
    </source>
</evidence>
<name>A0A330LHB8_9BACT</name>